<name>A0A1L7XFS3_9HELO</name>
<keyword evidence="4 7" id="KW-0863">Zinc-finger</keyword>
<reference evidence="10 11" key="1">
    <citation type="submission" date="2016-03" db="EMBL/GenBank/DDBJ databases">
        <authorList>
            <person name="Ploux O."/>
        </authorList>
    </citation>
    <scope>NUCLEOTIDE SEQUENCE [LARGE SCALE GENOMIC DNA]</scope>
    <source>
        <strain evidence="10 11">UAMH 11012</strain>
    </source>
</reference>
<evidence type="ECO:0000256" key="7">
    <source>
        <dbReference type="PROSITE-ProRule" id="PRU00042"/>
    </source>
</evidence>
<keyword evidence="5" id="KW-0862">Zinc</keyword>
<dbReference type="InterPro" id="IPR013087">
    <property type="entry name" value="Znf_C2H2_type"/>
</dbReference>
<evidence type="ECO:0000256" key="1">
    <source>
        <dbReference type="ARBA" id="ARBA00004123"/>
    </source>
</evidence>
<dbReference type="GO" id="GO:0000785">
    <property type="term" value="C:chromatin"/>
    <property type="evidence" value="ECO:0007669"/>
    <property type="project" value="TreeGrafter"/>
</dbReference>
<dbReference type="GO" id="GO:0008270">
    <property type="term" value="F:zinc ion binding"/>
    <property type="evidence" value="ECO:0007669"/>
    <property type="project" value="UniProtKB-KW"/>
</dbReference>
<dbReference type="GO" id="GO:0006351">
    <property type="term" value="P:DNA-templated transcription"/>
    <property type="evidence" value="ECO:0007669"/>
    <property type="project" value="InterPro"/>
</dbReference>
<evidence type="ECO:0000256" key="6">
    <source>
        <dbReference type="ARBA" id="ARBA00023242"/>
    </source>
</evidence>
<dbReference type="FunFam" id="3.30.160.60:FF:002343">
    <property type="entry name" value="Zinc finger protein 33A"/>
    <property type="match status" value="1"/>
</dbReference>
<evidence type="ECO:0000256" key="2">
    <source>
        <dbReference type="ARBA" id="ARBA00022723"/>
    </source>
</evidence>
<dbReference type="GO" id="GO:0000981">
    <property type="term" value="F:DNA-binding transcription factor activity, RNA polymerase II-specific"/>
    <property type="evidence" value="ECO:0007669"/>
    <property type="project" value="InterPro"/>
</dbReference>
<feature type="domain" description="C2H2-type" evidence="9">
    <location>
        <begin position="12"/>
        <end position="39"/>
    </location>
</feature>
<dbReference type="PANTHER" id="PTHR40626">
    <property type="entry name" value="MIP31509P"/>
    <property type="match status" value="1"/>
</dbReference>
<comment type="subcellular location">
    <subcellularLocation>
        <location evidence="1">Nucleus</location>
    </subcellularLocation>
</comment>
<evidence type="ECO:0000256" key="5">
    <source>
        <dbReference type="ARBA" id="ARBA00022833"/>
    </source>
</evidence>
<keyword evidence="6" id="KW-0539">Nucleus</keyword>
<dbReference type="Gene3D" id="3.30.160.60">
    <property type="entry name" value="Classic Zinc Finger"/>
    <property type="match status" value="2"/>
</dbReference>
<dbReference type="Pfam" id="PF04082">
    <property type="entry name" value="Fungal_trans"/>
    <property type="match status" value="1"/>
</dbReference>
<dbReference type="PANTHER" id="PTHR40626:SF8">
    <property type="entry name" value="C2H2 FINGER DOMAIN TRANSCRIPTION FACTOR (EUROFUNG)-RELATED"/>
    <property type="match status" value="1"/>
</dbReference>
<gene>
    <name evidence="10" type="ORF">PAC_13765</name>
</gene>
<dbReference type="InterPro" id="IPR051059">
    <property type="entry name" value="VerF-like"/>
</dbReference>
<dbReference type="EMBL" id="FJOG01000025">
    <property type="protein sequence ID" value="CZR63868.1"/>
    <property type="molecule type" value="Genomic_DNA"/>
</dbReference>
<dbReference type="PROSITE" id="PS50157">
    <property type="entry name" value="ZINC_FINGER_C2H2_2"/>
    <property type="match status" value="2"/>
</dbReference>
<dbReference type="OrthoDB" id="10018191at2759"/>
<dbReference type="CDD" id="cd12148">
    <property type="entry name" value="fungal_TF_MHR"/>
    <property type="match status" value="1"/>
</dbReference>
<dbReference type="PROSITE" id="PS00028">
    <property type="entry name" value="ZINC_FINGER_C2H2_1"/>
    <property type="match status" value="1"/>
</dbReference>
<evidence type="ECO:0000256" key="8">
    <source>
        <dbReference type="SAM" id="MobiDB-lite"/>
    </source>
</evidence>
<accession>A0A1L7XFS3</accession>
<dbReference type="GO" id="GO:0005634">
    <property type="term" value="C:nucleus"/>
    <property type="evidence" value="ECO:0007669"/>
    <property type="project" value="UniProtKB-SubCell"/>
</dbReference>
<dbReference type="AlphaFoldDB" id="A0A1L7XFS3"/>
<evidence type="ECO:0000259" key="9">
    <source>
        <dbReference type="PROSITE" id="PS50157"/>
    </source>
</evidence>
<dbReference type="Pfam" id="PF00096">
    <property type="entry name" value="zf-C2H2"/>
    <property type="match status" value="1"/>
</dbReference>
<evidence type="ECO:0000313" key="10">
    <source>
        <dbReference type="EMBL" id="CZR63868.1"/>
    </source>
</evidence>
<keyword evidence="3" id="KW-0677">Repeat</keyword>
<dbReference type="SMART" id="SM00355">
    <property type="entry name" value="ZnF_C2H2"/>
    <property type="match status" value="2"/>
</dbReference>
<keyword evidence="11" id="KW-1185">Reference proteome</keyword>
<keyword evidence="2" id="KW-0479">Metal-binding</keyword>
<feature type="compositionally biased region" description="Low complexity" evidence="8">
    <location>
        <begin position="559"/>
        <end position="586"/>
    </location>
</feature>
<evidence type="ECO:0000256" key="4">
    <source>
        <dbReference type="ARBA" id="ARBA00022771"/>
    </source>
</evidence>
<dbReference type="Proteomes" id="UP000184330">
    <property type="component" value="Unassembled WGS sequence"/>
</dbReference>
<feature type="domain" description="C2H2-type" evidence="9">
    <location>
        <begin position="40"/>
        <end position="67"/>
    </location>
</feature>
<proteinExistence type="predicted"/>
<dbReference type="STRING" id="576137.A0A1L7XFS3"/>
<organism evidence="10 11">
    <name type="scientific">Phialocephala subalpina</name>
    <dbReference type="NCBI Taxonomy" id="576137"/>
    <lineage>
        <taxon>Eukaryota</taxon>
        <taxon>Fungi</taxon>
        <taxon>Dikarya</taxon>
        <taxon>Ascomycota</taxon>
        <taxon>Pezizomycotina</taxon>
        <taxon>Leotiomycetes</taxon>
        <taxon>Helotiales</taxon>
        <taxon>Mollisiaceae</taxon>
        <taxon>Phialocephala</taxon>
        <taxon>Phialocephala fortinii species complex</taxon>
    </lineage>
</organism>
<sequence>MVKFEAGPTKAVQCSVCNKKFSRTDHLKRHQLRHSGVKPYACIFCKDAFTRSDNLRDHYPSCSQRKNRQIPEAARGGRRSHACDSLGCDGNNPCKTCRHKKIECKFSRMQSKGLAIRQGTPKLDSDSTPTSDRGSINFLLNSGTASFIDCFRFPSSHERKNLFNFRNNQKSPECTEVVDMFANNSDNGSAFSDFFEDESIDWSLFEEENLLKFLSNPMTDIQVFGQAPIMTNAPPVDWEPASVQSAAIIQGVMESCSTLHFNIQEQTQISQNLNYFFTPSKIDKFIAHYFDYWHPHCPILHQPSINIHTTPTPLLAAMIIMGSMFSSDDREVNLGKVLLDLVEHHIYSLDDLTESYQVRQMFRAPPNATSENLPMSMLAFQHLQAAYLMVCVQFWAGSLVARKRAADSRFAVVVKMARRFGLAKVRHELDDSHDEHSWILKEGRIRFINTITLLDCAFLFFANFPMRISFSEMKFELPCEESLWSSSHPFAEKNFTPNRNITLFEAFQSLFGQLKGAPVPVQATKGNPFGLNPMDMFTLIHLIYVYAHTQITQYPSTFPRSPSLSGTSTPSPTNPNSTSYTTNNTNELSPDSNITMIRGALSRWRSLWINIRSSISSTSWDKIAFFRNGFNYWLVIQLLINNKGSAEILMGMEVGCEDTLSQLRGLLRDSGEGPPP</sequence>
<evidence type="ECO:0000313" key="11">
    <source>
        <dbReference type="Proteomes" id="UP000184330"/>
    </source>
</evidence>
<feature type="region of interest" description="Disordered" evidence="8">
    <location>
        <begin position="559"/>
        <end position="587"/>
    </location>
</feature>
<dbReference type="SUPFAM" id="SSF57667">
    <property type="entry name" value="beta-beta-alpha zinc fingers"/>
    <property type="match status" value="1"/>
</dbReference>
<dbReference type="InterPro" id="IPR036236">
    <property type="entry name" value="Znf_C2H2_sf"/>
</dbReference>
<dbReference type="InterPro" id="IPR007219">
    <property type="entry name" value="XnlR_reg_dom"/>
</dbReference>
<protein>
    <submittedName>
        <fullName evidence="10">Related to C2H2 finger domain protein (Zms1)</fullName>
    </submittedName>
</protein>
<dbReference type="GO" id="GO:0000978">
    <property type="term" value="F:RNA polymerase II cis-regulatory region sequence-specific DNA binding"/>
    <property type="evidence" value="ECO:0007669"/>
    <property type="project" value="InterPro"/>
</dbReference>
<evidence type="ECO:0000256" key="3">
    <source>
        <dbReference type="ARBA" id="ARBA00022737"/>
    </source>
</evidence>